<dbReference type="Proteomes" id="UP000501812">
    <property type="component" value="Chromosome"/>
</dbReference>
<keyword evidence="1" id="KW-1133">Transmembrane helix</keyword>
<keyword evidence="1" id="KW-0812">Transmembrane</keyword>
<keyword evidence="1" id="KW-0472">Membrane</keyword>
<reference evidence="2 3" key="1">
    <citation type="submission" date="2020-04" db="EMBL/GenBank/DDBJ databases">
        <title>Luteolibacter sp. G-1-1-1 isolated from soil.</title>
        <authorList>
            <person name="Dahal R.H."/>
        </authorList>
    </citation>
    <scope>NUCLEOTIDE SEQUENCE [LARGE SCALE GENOMIC DNA]</scope>
    <source>
        <strain evidence="2 3">G-1-1-1</strain>
    </source>
</reference>
<gene>
    <name evidence="2" type="ORF">HHL09_19465</name>
</gene>
<dbReference type="EMBL" id="CP051774">
    <property type="protein sequence ID" value="QJE97870.1"/>
    <property type="molecule type" value="Genomic_DNA"/>
</dbReference>
<proteinExistence type="predicted"/>
<feature type="transmembrane region" description="Helical" evidence="1">
    <location>
        <begin position="52"/>
        <end position="75"/>
    </location>
</feature>
<name>A0A858RP15_9BACT</name>
<dbReference type="AlphaFoldDB" id="A0A858RP15"/>
<organism evidence="2 3">
    <name type="scientific">Luteolibacter luteus</name>
    <dbReference type="NCBI Taxonomy" id="2728835"/>
    <lineage>
        <taxon>Bacteria</taxon>
        <taxon>Pseudomonadati</taxon>
        <taxon>Verrucomicrobiota</taxon>
        <taxon>Verrucomicrobiia</taxon>
        <taxon>Verrucomicrobiales</taxon>
        <taxon>Verrucomicrobiaceae</taxon>
        <taxon>Luteolibacter</taxon>
    </lineage>
</organism>
<protein>
    <submittedName>
        <fullName evidence="2">Uncharacterized protein</fullName>
    </submittedName>
</protein>
<evidence type="ECO:0000313" key="3">
    <source>
        <dbReference type="Proteomes" id="UP000501812"/>
    </source>
</evidence>
<accession>A0A858RP15</accession>
<evidence type="ECO:0000256" key="1">
    <source>
        <dbReference type="SAM" id="Phobius"/>
    </source>
</evidence>
<dbReference type="RefSeq" id="WP_169456296.1">
    <property type="nucleotide sequence ID" value="NZ_CP051774.1"/>
</dbReference>
<keyword evidence="3" id="KW-1185">Reference proteome</keyword>
<sequence>MNRLVRIALTLFVSATVLIFLVLQRLQRAKEIGVGADANELSRFAKSELQMAYIGMGIVAIMLIAGVVLIITAIAKAKKKPATHG</sequence>
<evidence type="ECO:0000313" key="2">
    <source>
        <dbReference type="EMBL" id="QJE97870.1"/>
    </source>
</evidence>
<dbReference type="KEGG" id="luo:HHL09_19465"/>